<comment type="caution">
    <text evidence="5">The sequence shown here is derived from an EMBL/GenBank/DDBJ whole genome shotgun (WGS) entry which is preliminary data.</text>
</comment>
<dbReference type="InterPro" id="IPR036388">
    <property type="entry name" value="WH-like_DNA-bd_sf"/>
</dbReference>
<sequence length="152" mass="17397">MSHKVTNQTLATQRVRLWLHMLKAVRTVESALRERLRKHFEMTLPRFDVMATLYAVPEGLRMTELSEQLVVSSGNVTGIVEKLVEDGLVERQSMENDRRAHLVKTTDKGRKLMEEATTAHRAWVDELLNEVSEPDVARAISIMLDIRHAPRG</sequence>
<dbReference type="PATRIC" id="fig|989403.3.peg.5023"/>
<dbReference type="PANTHER" id="PTHR33164:SF43">
    <property type="entry name" value="HTH-TYPE TRANSCRIPTIONAL REPRESSOR YETL"/>
    <property type="match status" value="1"/>
</dbReference>
<evidence type="ECO:0000256" key="2">
    <source>
        <dbReference type="ARBA" id="ARBA00023125"/>
    </source>
</evidence>
<dbReference type="Pfam" id="PF01047">
    <property type="entry name" value="MarR"/>
    <property type="match status" value="1"/>
</dbReference>
<dbReference type="Gene3D" id="1.10.10.10">
    <property type="entry name" value="Winged helix-like DNA-binding domain superfamily/Winged helix DNA-binding domain"/>
    <property type="match status" value="1"/>
</dbReference>
<dbReference type="GO" id="GO:0003677">
    <property type="term" value="F:DNA binding"/>
    <property type="evidence" value="ECO:0007669"/>
    <property type="project" value="UniProtKB-KW"/>
</dbReference>
<feature type="domain" description="HTH marR-type" evidence="4">
    <location>
        <begin position="14"/>
        <end position="148"/>
    </location>
</feature>
<evidence type="ECO:0000313" key="5">
    <source>
        <dbReference type="EMBL" id="KZL05037.1"/>
    </source>
</evidence>
<dbReference type="SUPFAM" id="SSF46785">
    <property type="entry name" value="Winged helix' DNA-binding domain"/>
    <property type="match status" value="1"/>
</dbReference>
<reference evidence="5 6" key="1">
    <citation type="journal article" date="2016" name="Front. Microbiol.">
        <title>Comparative Genomic Analysis Reveals a Diverse Repertoire of Genes Involved in Prokaryote-Eukaryote Interactions within the Pseudovibrio Genus.</title>
        <authorList>
            <person name="Romano S."/>
            <person name="Fernandez-Guerra A."/>
            <person name="Reen F.J."/>
            <person name="Glockner F.O."/>
            <person name="Crowley S.P."/>
            <person name="O'Sullivan O."/>
            <person name="Cotter P.D."/>
            <person name="Adams C."/>
            <person name="Dobson A.D."/>
            <person name="O'Gara F."/>
        </authorList>
    </citation>
    <scope>NUCLEOTIDE SEQUENCE [LARGE SCALE GENOMIC DNA]</scope>
    <source>
        <strain evidence="5 6">Ad2</strain>
    </source>
</reference>
<keyword evidence="6" id="KW-1185">Reference proteome</keyword>
<evidence type="ECO:0000256" key="1">
    <source>
        <dbReference type="ARBA" id="ARBA00023015"/>
    </source>
</evidence>
<dbReference type="PROSITE" id="PS50995">
    <property type="entry name" value="HTH_MARR_2"/>
    <property type="match status" value="1"/>
</dbReference>
<dbReference type="PROSITE" id="PS01117">
    <property type="entry name" value="HTH_MARR_1"/>
    <property type="match status" value="1"/>
</dbReference>
<dbReference type="OrthoDB" id="7063965at2"/>
<keyword evidence="1" id="KW-0805">Transcription regulation</keyword>
<evidence type="ECO:0000256" key="3">
    <source>
        <dbReference type="ARBA" id="ARBA00023163"/>
    </source>
</evidence>
<proteinExistence type="predicted"/>
<keyword evidence="2" id="KW-0238">DNA-binding</keyword>
<dbReference type="GO" id="GO:0003700">
    <property type="term" value="F:DNA-binding transcription factor activity"/>
    <property type="evidence" value="ECO:0007669"/>
    <property type="project" value="InterPro"/>
</dbReference>
<dbReference type="GO" id="GO:0006950">
    <property type="term" value="P:response to stress"/>
    <property type="evidence" value="ECO:0007669"/>
    <property type="project" value="TreeGrafter"/>
</dbReference>
<dbReference type="EMBL" id="LMCB01000160">
    <property type="protein sequence ID" value="KZL05037.1"/>
    <property type="molecule type" value="Genomic_DNA"/>
</dbReference>
<gene>
    <name evidence="5" type="primary">mhqR_2</name>
    <name evidence="5" type="ORF">PsAD2_04588</name>
</gene>
<accession>A0A165SYT9</accession>
<dbReference type="AlphaFoldDB" id="A0A165SYT9"/>
<evidence type="ECO:0000313" key="6">
    <source>
        <dbReference type="Proteomes" id="UP000076577"/>
    </source>
</evidence>
<dbReference type="SMART" id="SM00347">
    <property type="entry name" value="HTH_MARR"/>
    <property type="match status" value="1"/>
</dbReference>
<dbReference type="InterPro" id="IPR023187">
    <property type="entry name" value="Tscrpt_reg_MarR-type_CS"/>
</dbReference>
<dbReference type="InterPro" id="IPR036390">
    <property type="entry name" value="WH_DNA-bd_sf"/>
</dbReference>
<dbReference type="Proteomes" id="UP000076577">
    <property type="component" value="Unassembled WGS sequence"/>
</dbReference>
<name>A0A165SYT9_9HYPH</name>
<dbReference type="RefSeq" id="WP_068011044.1">
    <property type="nucleotide sequence ID" value="NZ_FOFM01000015.1"/>
</dbReference>
<organism evidence="5 6">
    <name type="scientific">Pseudovibrio axinellae</name>
    <dbReference type="NCBI Taxonomy" id="989403"/>
    <lineage>
        <taxon>Bacteria</taxon>
        <taxon>Pseudomonadati</taxon>
        <taxon>Pseudomonadota</taxon>
        <taxon>Alphaproteobacteria</taxon>
        <taxon>Hyphomicrobiales</taxon>
        <taxon>Stappiaceae</taxon>
        <taxon>Pseudovibrio</taxon>
    </lineage>
</organism>
<dbReference type="InterPro" id="IPR039422">
    <property type="entry name" value="MarR/SlyA-like"/>
</dbReference>
<dbReference type="PANTHER" id="PTHR33164">
    <property type="entry name" value="TRANSCRIPTIONAL REGULATOR, MARR FAMILY"/>
    <property type="match status" value="1"/>
</dbReference>
<protein>
    <submittedName>
        <fullName evidence="5">HTH-type transcriptional regulator MhqR</fullName>
    </submittedName>
</protein>
<evidence type="ECO:0000259" key="4">
    <source>
        <dbReference type="PROSITE" id="PS50995"/>
    </source>
</evidence>
<keyword evidence="3" id="KW-0804">Transcription</keyword>
<dbReference type="PRINTS" id="PR00598">
    <property type="entry name" value="HTHMARR"/>
</dbReference>
<dbReference type="InterPro" id="IPR000835">
    <property type="entry name" value="HTH_MarR-typ"/>
</dbReference>
<dbReference type="STRING" id="989403.SAMN05421798_11541"/>